<reference evidence="1 2" key="1">
    <citation type="submission" date="2019-06" db="EMBL/GenBank/DDBJ databases">
        <title>Sequencing the genomes of 1000 actinobacteria strains.</title>
        <authorList>
            <person name="Klenk H.-P."/>
        </authorList>
    </citation>
    <scope>NUCLEOTIDE SEQUENCE [LARGE SCALE GENOMIC DNA]</scope>
    <source>
        <strain evidence="1 2">DSM 45015</strain>
    </source>
</reference>
<dbReference type="Proteomes" id="UP000317422">
    <property type="component" value="Unassembled WGS sequence"/>
</dbReference>
<evidence type="ECO:0000313" key="1">
    <source>
        <dbReference type="EMBL" id="TQN32762.1"/>
    </source>
</evidence>
<dbReference type="AlphaFoldDB" id="A0A543NLR9"/>
<proteinExistence type="predicted"/>
<protein>
    <submittedName>
        <fullName evidence="1">Uncharacterized protein</fullName>
    </submittedName>
</protein>
<sequence length="37" mass="4031">MVLFAMLASGHRAADVAYPRSLYPRAVPDVSLARKEA</sequence>
<name>A0A543NLR9_9ACTN</name>
<gene>
    <name evidence="1" type="ORF">FHX37_2744</name>
</gene>
<accession>A0A543NLR9</accession>
<organism evidence="1 2">
    <name type="scientific">Haloactinospora alba</name>
    <dbReference type="NCBI Taxonomy" id="405555"/>
    <lineage>
        <taxon>Bacteria</taxon>
        <taxon>Bacillati</taxon>
        <taxon>Actinomycetota</taxon>
        <taxon>Actinomycetes</taxon>
        <taxon>Streptosporangiales</taxon>
        <taxon>Nocardiopsidaceae</taxon>
        <taxon>Haloactinospora</taxon>
    </lineage>
</organism>
<evidence type="ECO:0000313" key="2">
    <source>
        <dbReference type="Proteomes" id="UP000317422"/>
    </source>
</evidence>
<keyword evidence="2" id="KW-1185">Reference proteome</keyword>
<dbReference type="EMBL" id="VFQC01000001">
    <property type="protein sequence ID" value="TQN32762.1"/>
    <property type="molecule type" value="Genomic_DNA"/>
</dbReference>
<comment type="caution">
    <text evidence="1">The sequence shown here is derived from an EMBL/GenBank/DDBJ whole genome shotgun (WGS) entry which is preliminary data.</text>
</comment>